<dbReference type="PROSITE" id="PS00463">
    <property type="entry name" value="ZN2_CY6_FUNGAL_1"/>
    <property type="match status" value="1"/>
</dbReference>
<dbReference type="Gene3D" id="4.10.240.10">
    <property type="entry name" value="Zn(2)-C6 fungal-type DNA-binding domain"/>
    <property type="match status" value="1"/>
</dbReference>
<dbReference type="PROSITE" id="PS50048">
    <property type="entry name" value="ZN2_CY6_FUNGAL_2"/>
    <property type="match status" value="1"/>
</dbReference>
<dbReference type="InterPro" id="IPR021858">
    <property type="entry name" value="Fun_TF"/>
</dbReference>
<dbReference type="InterPro" id="IPR036864">
    <property type="entry name" value="Zn2-C6_fun-type_DNA-bd_sf"/>
</dbReference>
<dbReference type="GO" id="GO:0003677">
    <property type="term" value="F:DNA binding"/>
    <property type="evidence" value="ECO:0007669"/>
    <property type="project" value="UniProtKB-KW"/>
</dbReference>
<organism evidence="8 9">
    <name type="scientific">Diplogelasinospora grovesii</name>
    <dbReference type="NCBI Taxonomy" id="303347"/>
    <lineage>
        <taxon>Eukaryota</taxon>
        <taxon>Fungi</taxon>
        <taxon>Dikarya</taxon>
        <taxon>Ascomycota</taxon>
        <taxon>Pezizomycotina</taxon>
        <taxon>Sordariomycetes</taxon>
        <taxon>Sordariomycetidae</taxon>
        <taxon>Sordariales</taxon>
        <taxon>Diplogelasinosporaceae</taxon>
        <taxon>Diplogelasinospora</taxon>
    </lineage>
</organism>
<dbReference type="PANTHER" id="PTHR36206:SF16">
    <property type="entry name" value="TRANSCRIPTION FACTOR DOMAIN-CONTAINING PROTEIN-RELATED"/>
    <property type="match status" value="1"/>
</dbReference>
<keyword evidence="3" id="KW-0805">Transcription regulation</keyword>
<dbReference type="PANTHER" id="PTHR36206">
    <property type="entry name" value="ASPERCRYPTIN BIOSYNTHESIS CLUSTER-SPECIFIC TRANSCRIPTION REGULATOR ATNN-RELATED"/>
    <property type="match status" value="1"/>
</dbReference>
<dbReference type="GO" id="GO:0008270">
    <property type="term" value="F:zinc ion binding"/>
    <property type="evidence" value="ECO:0007669"/>
    <property type="project" value="InterPro"/>
</dbReference>
<evidence type="ECO:0000256" key="3">
    <source>
        <dbReference type="ARBA" id="ARBA00023015"/>
    </source>
</evidence>
<dbReference type="Pfam" id="PF00172">
    <property type="entry name" value="Zn_clus"/>
    <property type="match status" value="1"/>
</dbReference>
<dbReference type="InterPro" id="IPR001138">
    <property type="entry name" value="Zn2Cys6_DnaBD"/>
</dbReference>
<keyword evidence="6" id="KW-0539">Nucleus</keyword>
<keyword evidence="1" id="KW-0479">Metal-binding</keyword>
<comment type="caution">
    <text evidence="8">The sequence shown here is derived from an EMBL/GenBank/DDBJ whole genome shotgun (WGS) entry which is preliminary data.</text>
</comment>
<evidence type="ECO:0000256" key="1">
    <source>
        <dbReference type="ARBA" id="ARBA00022723"/>
    </source>
</evidence>
<dbReference type="CDD" id="cd00067">
    <property type="entry name" value="GAL4"/>
    <property type="match status" value="1"/>
</dbReference>
<evidence type="ECO:0000256" key="5">
    <source>
        <dbReference type="ARBA" id="ARBA00023163"/>
    </source>
</evidence>
<reference evidence="9" key="1">
    <citation type="journal article" date="2023" name="Mol. Phylogenet. Evol.">
        <title>Genome-scale phylogeny and comparative genomics of the fungal order Sordariales.</title>
        <authorList>
            <person name="Hensen N."/>
            <person name="Bonometti L."/>
            <person name="Westerberg I."/>
            <person name="Brannstrom I.O."/>
            <person name="Guillou S."/>
            <person name="Cros-Aarteil S."/>
            <person name="Calhoun S."/>
            <person name="Haridas S."/>
            <person name="Kuo A."/>
            <person name="Mondo S."/>
            <person name="Pangilinan J."/>
            <person name="Riley R."/>
            <person name="LaButti K."/>
            <person name="Andreopoulos B."/>
            <person name="Lipzen A."/>
            <person name="Chen C."/>
            <person name="Yan M."/>
            <person name="Daum C."/>
            <person name="Ng V."/>
            <person name="Clum A."/>
            <person name="Steindorff A."/>
            <person name="Ohm R.A."/>
            <person name="Martin F."/>
            <person name="Silar P."/>
            <person name="Natvig D.O."/>
            <person name="Lalanne C."/>
            <person name="Gautier V."/>
            <person name="Ament-Velasquez S.L."/>
            <person name="Kruys A."/>
            <person name="Hutchinson M.I."/>
            <person name="Powell A.J."/>
            <person name="Barry K."/>
            <person name="Miller A.N."/>
            <person name="Grigoriev I.V."/>
            <person name="Debuchy R."/>
            <person name="Gladieux P."/>
            <person name="Hiltunen Thoren M."/>
            <person name="Johannesson H."/>
        </authorList>
    </citation>
    <scope>NUCLEOTIDE SEQUENCE [LARGE SCALE GENOMIC DNA]</scope>
    <source>
        <strain evidence="9">CBS 340.73</strain>
    </source>
</reference>
<dbReference type="SUPFAM" id="SSF57701">
    <property type="entry name" value="Zn2/Cys6 DNA-binding domain"/>
    <property type="match status" value="1"/>
</dbReference>
<sequence>MGQDTRPITCQNKNHPGKAKVKTGCRTCKIRKVKCDEGRPACRRCIATGRVCDGYGIWGGGGNSYAQRQHSSPTFRGSSIVTQSPALQAAGKREKNYFEWFKRKTVPKLQGSFASNFWNTLLLQASQNEPAVLHTIIALSSIHMSGHDDVNCINAPNDAEQFMLHHYIKAISHLQPHFSNNKDRASIRVALITCVLFVSLELLRGHFESAQIHLQNGLRVLGEAGMLFDGNAGVPVARLKASHEPTDDWIVEAFSRLHIQFGLFVQAYQHPCLDLLPTSPAYSTPNVFCSINDAWQQLEHLLNMVFYLSQQARQQTFPEQDPTLLAHAQQLRMGLSHWLEVFEAFLRAMQSSMSEEEEMVFPLLRAYHTMTGIMTEACLFPGDESVFDLCADKFVLLINQLAQLWKMSSASQSAGEMPGSFDMSKSIVDLGWIPPLYYTATKCRVHRIRAQAIRLLECTSHREGIWDANTAACAARKVVQIEERDFYTSFEDAADEFELLKAPSPEDLELPTLPDSYRLRDVEVVLSGTPMDKILLYCTQQGGGNCKVLIAEYGVRLQAWKC</sequence>
<dbReference type="Proteomes" id="UP001303473">
    <property type="component" value="Unassembled WGS sequence"/>
</dbReference>
<dbReference type="AlphaFoldDB" id="A0AAN6NB72"/>
<dbReference type="EMBL" id="MU853773">
    <property type="protein sequence ID" value="KAK3942534.1"/>
    <property type="molecule type" value="Genomic_DNA"/>
</dbReference>
<keyword evidence="5" id="KW-0804">Transcription</keyword>
<evidence type="ECO:0000259" key="7">
    <source>
        <dbReference type="PROSITE" id="PS50048"/>
    </source>
</evidence>
<keyword evidence="4" id="KW-0238">DNA-binding</keyword>
<evidence type="ECO:0000256" key="6">
    <source>
        <dbReference type="ARBA" id="ARBA00023242"/>
    </source>
</evidence>
<evidence type="ECO:0000256" key="2">
    <source>
        <dbReference type="ARBA" id="ARBA00022833"/>
    </source>
</evidence>
<keyword evidence="9" id="KW-1185">Reference proteome</keyword>
<dbReference type="InterPro" id="IPR052360">
    <property type="entry name" value="Transcr_Regulatory_Proteins"/>
</dbReference>
<dbReference type="GO" id="GO:0000981">
    <property type="term" value="F:DNA-binding transcription factor activity, RNA polymerase II-specific"/>
    <property type="evidence" value="ECO:0007669"/>
    <property type="project" value="InterPro"/>
</dbReference>
<dbReference type="Pfam" id="PF11951">
    <property type="entry name" value="Fungal_trans_2"/>
    <property type="match status" value="1"/>
</dbReference>
<evidence type="ECO:0000313" key="9">
    <source>
        <dbReference type="Proteomes" id="UP001303473"/>
    </source>
</evidence>
<gene>
    <name evidence="8" type="ORF">QBC46DRAFT_309163</name>
</gene>
<evidence type="ECO:0000256" key="4">
    <source>
        <dbReference type="ARBA" id="ARBA00023125"/>
    </source>
</evidence>
<accession>A0AAN6NB72</accession>
<name>A0AAN6NB72_9PEZI</name>
<proteinExistence type="predicted"/>
<dbReference type="SMART" id="SM00066">
    <property type="entry name" value="GAL4"/>
    <property type="match status" value="1"/>
</dbReference>
<keyword evidence="2" id="KW-0862">Zinc</keyword>
<feature type="domain" description="Zn(2)-C6 fungal-type" evidence="7">
    <location>
        <begin position="24"/>
        <end position="52"/>
    </location>
</feature>
<evidence type="ECO:0000313" key="8">
    <source>
        <dbReference type="EMBL" id="KAK3942534.1"/>
    </source>
</evidence>
<protein>
    <recommendedName>
        <fullName evidence="7">Zn(2)-C6 fungal-type domain-containing protein</fullName>
    </recommendedName>
</protein>